<evidence type="ECO:0000313" key="2">
    <source>
        <dbReference type="EMBL" id="TDP26794.1"/>
    </source>
</evidence>
<keyword evidence="1" id="KW-1277">Toxin-antitoxin system</keyword>
<dbReference type="EMBL" id="SNXI01000043">
    <property type="protein sequence ID" value="TDP26794.1"/>
    <property type="molecule type" value="Genomic_DNA"/>
</dbReference>
<dbReference type="Gene3D" id="3.30.2310.20">
    <property type="entry name" value="RelE-like"/>
    <property type="match status" value="1"/>
</dbReference>
<dbReference type="InterPro" id="IPR007712">
    <property type="entry name" value="RelE/ParE_toxin"/>
</dbReference>
<protein>
    <submittedName>
        <fullName evidence="2">Toxin ParE1/3/4</fullName>
    </submittedName>
</protein>
<proteinExistence type="predicted"/>
<dbReference type="AlphaFoldDB" id="A0A4R6P0S0"/>
<dbReference type="Pfam" id="PF05016">
    <property type="entry name" value="ParE_toxin"/>
    <property type="match status" value="1"/>
</dbReference>
<dbReference type="InterPro" id="IPR035093">
    <property type="entry name" value="RelE/ParE_toxin_dom_sf"/>
</dbReference>
<organism evidence="2 3">
    <name type="scientific">Idiomarina aquatica</name>
    <dbReference type="NCBI Taxonomy" id="1327752"/>
    <lineage>
        <taxon>Bacteria</taxon>
        <taxon>Pseudomonadati</taxon>
        <taxon>Pseudomonadota</taxon>
        <taxon>Gammaproteobacteria</taxon>
        <taxon>Alteromonadales</taxon>
        <taxon>Idiomarinaceae</taxon>
        <taxon>Idiomarina</taxon>
    </lineage>
</organism>
<dbReference type="Proteomes" id="UP000295531">
    <property type="component" value="Unassembled WGS sequence"/>
</dbReference>
<accession>A0A4R6P0S0</accession>
<dbReference type="OrthoDB" id="516834at2"/>
<evidence type="ECO:0000313" key="3">
    <source>
        <dbReference type="Proteomes" id="UP000295531"/>
    </source>
</evidence>
<keyword evidence="3" id="KW-1185">Reference proteome</keyword>
<gene>
    <name evidence="2" type="ORF">DEU29_1433</name>
</gene>
<evidence type="ECO:0000256" key="1">
    <source>
        <dbReference type="ARBA" id="ARBA00022649"/>
    </source>
</evidence>
<dbReference type="RefSeq" id="WP_133540956.1">
    <property type="nucleotide sequence ID" value="NZ_SNXI01000043.1"/>
</dbReference>
<comment type="caution">
    <text evidence="2">The sequence shown here is derived from an EMBL/GenBank/DDBJ whole genome shotgun (WGS) entry which is preliminary data.</text>
</comment>
<name>A0A4R6P0S0_9GAMM</name>
<sequence>MAGSQYKLSKLAQDHIRAIKDYTINNFSELQWHKYRATLLSRFQMLADNPELGKSCADIYDNGFYFPVGKHTAYFTKENGFILFVAVLSQSQLPQKHLG</sequence>
<reference evidence="2 3" key="1">
    <citation type="submission" date="2019-03" db="EMBL/GenBank/DDBJ databases">
        <title>Freshwater and sediment microbial communities from various areas in North America, analyzing microbe dynamics in response to fracking.</title>
        <authorList>
            <person name="Lamendella R."/>
        </authorList>
    </citation>
    <scope>NUCLEOTIDE SEQUENCE [LARGE SCALE GENOMIC DNA]</scope>
    <source>
        <strain evidence="2 3">18_TX</strain>
    </source>
</reference>